<dbReference type="Proteomes" id="UP000828251">
    <property type="component" value="Unassembled WGS sequence"/>
</dbReference>
<dbReference type="EMBL" id="JAIQCV010000013">
    <property type="protein sequence ID" value="KAH1032109.1"/>
    <property type="molecule type" value="Genomic_DNA"/>
</dbReference>
<evidence type="ECO:0000313" key="2">
    <source>
        <dbReference type="EMBL" id="KAH1032109.1"/>
    </source>
</evidence>
<accession>A0A9D3U8Z0</accession>
<name>A0A9D3U8Z0_9ROSI</name>
<organism evidence="2 3">
    <name type="scientific">Gossypium stocksii</name>
    <dbReference type="NCBI Taxonomy" id="47602"/>
    <lineage>
        <taxon>Eukaryota</taxon>
        <taxon>Viridiplantae</taxon>
        <taxon>Streptophyta</taxon>
        <taxon>Embryophyta</taxon>
        <taxon>Tracheophyta</taxon>
        <taxon>Spermatophyta</taxon>
        <taxon>Magnoliopsida</taxon>
        <taxon>eudicotyledons</taxon>
        <taxon>Gunneridae</taxon>
        <taxon>Pentapetalae</taxon>
        <taxon>rosids</taxon>
        <taxon>malvids</taxon>
        <taxon>Malvales</taxon>
        <taxon>Malvaceae</taxon>
        <taxon>Malvoideae</taxon>
        <taxon>Gossypium</taxon>
    </lineage>
</organism>
<evidence type="ECO:0000259" key="1">
    <source>
        <dbReference type="Pfam" id="PF10536"/>
    </source>
</evidence>
<proteinExistence type="predicted"/>
<reference evidence="2 3" key="1">
    <citation type="journal article" date="2021" name="Plant Biotechnol. J.">
        <title>Multi-omics assisted identification of the key and species-specific regulatory components of drought-tolerant mechanisms in Gossypium stocksii.</title>
        <authorList>
            <person name="Yu D."/>
            <person name="Ke L."/>
            <person name="Zhang D."/>
            <person name="Wu Y."/>
            <person name="Sun Y."/>
            <person name="Mei J."/>
            <person name="Sun J."/>
            <person name="Sun Y."/>
        </authorList>
    </citation>
    <scope>NUCLEOTIDE SEQUENCE [LARGE SCALE GENOMIC DNA]</scope>
    <source>
        <strain evidence="3">cv. E1</strain>
        <tissue evidence="2">Leaf</tissue>
    </source>
</reference>
<comment type="caution">
    <text evidence="2">The sequence shown here is derived from an EMBL/GenBank/DDBJ whole genome shotgun (WGS) entry which is preliminary data.</text>
</comment>
<dbReference type="GO" id="GO:0010073">
    <property type="term" value="P:meristem maintenance"/>
    <property type="evidence" value="ECO:0007669"/>
    <property type="project" value="InterPro"/>
</dbReference>
<feature type="domain" description="Aminotransferase-like plant mobile" evidence="1">
    <location>
        <begin position="23"/>
        <end position="98"/>
    </location>
</feature>
<dbReference type="OrthoDB" id="1937804at2759"/>
<dbReference type="InterPro" id="IPR044824">
    <property type="entry name" value="MAIN-like"/>
</dbReference>
<dbReference type="Pfam" id="PF10536">
    <property type="entry name" value="PMD"/>
    <property type="match status" value="1"/>
</dbReference>
<gene>
    <name evidence="2" type="ORF">J1N35_044283</name>
</gene>
<dbReference type="PANTHER" id="PTHR46033">
    <property type="entry name" value="PROTEIN MAIN-LIKE 2"/>
    <property type="match status" value="1"/>
</dbReference>
<dbReference type="PANTHER" id="PTHR46033:SF8">
    <property type="entry name" value="PROTEIN MAINTENANCE OF MERISTEMS-LIKE"/>
    <property type="match status" value="1"/>
</dbReference>
<evidence type="ECO:0000313" key="3">
    <source>
        <dbReference type="Proteomes" id="UP000828251"/>
    </source>
</evidence>
<dbReference type="AlphaFoldDB" id="A0A9D3U8Z0"/>
<keyword evidence="3" id="KW-1185">Reference proteome</keyword>
<sequence>MGKPAIPEICGHLQVTEFLHASRMSKGCKLNLALINVLVERWRVETHIFHLPCSECTITLKDVALQLSLPMDGPIIVGLTIVPGKVGLCQSLSGKVSDKFEGGWISMN</sequence>
<protein>
    <recommendedName>
        <fullName evidence="1">Aminotransferase-like plant mobile domain-containing protein</fullName>
    </recommendedName>
</protein>
<dbReference type="InterPro" id="IPR019557">
    <property type="entry name" value="AminoTfrase-like_pln_mobile"/>
</dbReference>